<dbReference type="RefSeq" id="XP_037137060.1">
    <property type="nucleotide sequence ID" value="XM_037281165.1"/>
</dbReference>
<dbReference type="AlphaFoldDB" id="A0A7G3ZA49"/>
<evidence type="ECO:0000256" key="2">
    <source>
        <dbReference type="ARBA" id="ARBA00009761"/>
    </source>
</evidence>
<evidence type="ECO:0000256" key="1">
    <source>
        <dbReference type="ARBA" id="ARBA00004123"/>
    </source>
</evidence>
<dbReference type="OrthoDB" id="4040097at2759"/>
<dbReference type="KEGG" id="tgb:HG536_0A02020"/>
<dbReference type="Pfam" id="PF08661">
    <property type="entry name" value="Rep_fac-A_3"/>
    <property type="match status" value="1"/>
</dbReference>
<evidence type="ECO:0000313" key="4">
    <source>
        <dbReference type="EMBL" id="QLL30385.1"/>
    </source>
</evidence>
<dbReference type="GO" id="GO:0006281">
    <property type="term" value="P:DNA repair"/>
    <property type="evidence" value="ECO:0007669"/>
    <property type="project" value="InterPro"/>
</dbReference>
<gene>
    <name evidence="4" type="ORF">HG536_0A02020</name>
</gene>
<dbReference type="GO" id="GO:0031981">
    <property type="term" value="C:nuclear lumen"/>
    <property type="evidence" value="ECO:0007669"/>
    <property type="project" value="UniProtKB-ARBA"/>
</dbReference>
<dbReference type="GO" id="GO:0003677">
    <property type="term" value="F:DNA binding"/>
    <property type="evidence" value="ECO:0007669"/>
    <property type="project" value="InterPro"/>
</dbReference>
<comment type="subcellular location">
    <subcellularLocation>
        <location evidence="1">Nucleus</location>
    </subcellularLocation>
</comment>
<dbReference type="GeneID" id="59323482"/>
<proteinExistence type="inferred from homology"/>
<dbReference type="GO" id="GO:0006310">
    <property type="term" value="P:DNA recombination"/>
    <property type="evidence" value="ECO:0007669"/>
    <property type="project" value="InterPro"/>
</dbReference>
<organism evidence="4 5">
    <name type="scientific">Torulaspora globosa</name>
    <dbReference type="NCBI Taxonomy" id="48254"/>
    <lineage>
        <taxon>Eukaryota</taxon>
        <taxon>Fungi</taxon>
        <taxon>Dikarya</taxon>
        <taxon>Ascomycota</taxon>
        <taxon>Saccharomycotina</taxon>
        <taxon>Saccharomycetes</taxon>
        <taxon>Saccharomycetales</taxon>
        <taxon>Saccharomycetaceae</taxon>
        <taxon>Torulaspora</taxon>
    </lineage>
</organism>
<keyword evidence="5" id="KW-1185">Reference proteome</keyword>
<keyword evidence="3" id="KW-0539">Nucleus</keyword>
<dbReference type="GO" id="GO:0006260">
    <property type="term" value="P:DNA replication"/>
    <property type="evidence" value="ECO:0007669"/>
    <property type="project" value="InterPro"/>
</dbReference>
<protein>
    <recommendedName>
        <fullName evidence="6">Replication factor A protein 3</fullName>
    </recommendedName>
</protein>
<comment type="similarity">
    <text evidence="2">Belongs to the replication factor A protein 3 family.</text>
</comment>
<sequence>MASETPRIDPREIAQNVCPVFRLIAQVKSQPTENTLVLSSPTDGGEMVTLTNVRVSLNKQFEAESWHEFVCRSSDSGDVEFLVLDAVPCVLKENEQISVDGIVALQQLCRKFPEIY</sequence>
<evidence type="ECO:0000256" key="3">
    <source>
        <dbReference type="ARBA" id="ARBA00023242"/>
    </source>
</evidence>
<accession>A0A7G3ZA49</accession>
<evidence type="ECO:0008006" key="6">
    <source>
        <dbReference type="Google" id="ProtNLM"/>
    </source>
</evidence>
<reference evidence="4 5" key="1">
    <citation type="submission" date="2020-06" db="EMBL/GenBank/DDBJ databases">
        <title>The yeast mating-type switching endonuclease HO is a domesticated member of an unorthodox homing genetic element family.</title>
        <authorList>
            <person name="Coughlan A.Y."/>
            <person name="Lombardi L."/>
            <person name="Braun-Galleani S."/>
            <person name="Martos A.R."/>
            <person name="Galeote V."/>
            <person name="Bigey F."/>
            <person name="Dequin S."/>
            <person name="Byrne K.P."/>
            <person name="Wolfe K.H."/>
        </authorList>
    </citation>
    <scope>NUCLEOTIDE SEQUENCE [LARGE SCALE GENOMIC DNA]</scope>
    <source>
        <strain evidence="4 5">CBS764</strain>
    </source>
</reference>
<dbReference type="EMBL" id="CP059246">
    <property type="protein sequence ID" value="QLL30385.1"/>
    <property type="molecule type" value="Genomic_DNA"/>
</dbReference>
<dbReference type="InterPro" id="IPR013970">
    <property type="entry name" value="Rfa2"/>
</dbReference>
<name>A0A7G3ZA49_9SACH</name>
<evidence type="ECO:0000313" key="5">
    <source>
        <dbReference type="Proteomes" id="UP000515788"/>
    </source>
</evidence>
<dbReference type="Proteomes" id="UP000515788">
    <property type="component" value="Chromosome 1"/>
</dbReference>